<dbReference type="Gene3D" id="3.50.50.60">
    <property type="entry name" value="FAD/NAD(P)-binding domain"/>
    <property type="match status" value="1"/>
</dbReference>
<protein>
    <submittedName>
        <fullName evidence="3">2-polyprenyl-6-methoxyphenol hydroxylase-like FAD-dependent oxidoreductase</fullName>
    </submittedName>
</protein>
<dbReference type="InterPro" id="IPR036188">
    <property type="entry name" value="FAD/NAD-bd_sf"/>
</dbReference>
<dbReference type="PANTHER" id="PTHR43476:SF3">
    <property type="entry name" value="FAD-BINDING MONOOXYGENASE"/>
    <property type="match status" value="1"/>
</dbReference>
<dbReference type="GO" id="GO:0071949">
    <property type="term" value="F:FAD binding"/>
    <property type="evidence" value="ECO:0007669"/>
    <property type="project" value="InterPro"/>
</dbReference>
<dbReference type="PANTHER" id="PTHR43476">
    <property type="entry name" value="3-(3-HYDROXY-PHENYL)PROPIONATE/3-HYDROXYCINNAMIC ACID HYDROXYLASE"/>
    <property type="match status" value="1"/>
</dbReference>
<organism evidence="3 4">
    <name type="scientific">Microbacterium halimionae</name>
    <dbReference type="NCBI Taxonomy" id="1526413"/>
    <lineage>
        <taxon>Bacteria</taxon>
        <taxon>Bacillati</taxon>
        <taxon>Actinomycetota</taxon>
        <taxon>Actinomycetes</taxon>
        <taxon>Micrococcales</taxon>
        <taxon>Microbacteriaceae</taxon>
        <taxon>Microbacterium</taxon>
    </lineage>
</organism>
<comment type="caution">
    <text evidence="3">The sequence shown here is derived from an EMBL/GenBank/DDBJ whole genome shotgun (WGS) entry which is preliminary data.</text>
</comment>
<dbReference type="EMBL" id="JACGWY010000004">
    <property type="protein sequence ID" value="MBA8816949.1"/>
    <property type="molecule type" value="Genomic_DNA"/>
</dbReference>
<dbReference type="GO" id="GO:0019622">
    <property type="term" value="P:3-(3-hydroxy)phenylpropionate catabolic process"/>
    <property type="evidence" value="ECO:0007669"/>
    <property type="project" value="TreeGrafter"/>
</dbReference>
<keyword evidence="4" id="KW-1185">Reference proteome</keyword>
<dbReference type="InterPro" id="IPR050631">
    <property type="entry name" value="PheA/TfdB_FAD_monoxygenase"/>
</dbReference>
<dbReference type="RefSeq" id="WP_167045392.1">
    <property type="nucleotide sequence ID" value="NZ_JAAOZB010000001.1"/>
</dbReference>
<feature type="domain" description="FAD-binding" evidence="2">
    <location>
        <begin position="3"/>
        <end position="329"/>
    </location>
</feature>
<evidence type="ECO:0000259" key="2">
    <source>
        <dbReference type="Pfam" id="PF01494"/>
    </source>
</evidence>
<dbReference type="PRINTS" id="PR00420">
    <property type="entry name" value="RNGMNOXGNASE"/>
</dbReference>
<sequence>MHDVIVVGAGPVGMLLAIELARHGVDAQILEQRAEPGTGTRAIGVHPPVLAALEPSGVTDALLSHALRVTSGEARSDRARLGTVQFNKLAAPFPFVATLPQAASEAVLRDAAPVPRRGVTVTAVVPEGLRVRVETRDNDDRSETLYARIVVVASGWGGRDLVYRPDRLAVHSYPDLYLMTDSVAGPDADENTAVVNLSRGGVLESFPLPGGLRRYVAWDQPGADNSPDARADRLREAMRTRGEAVAATNVTAATAFHVRRFVAPQLRRGRVFAIGDVAHEVSPIGGQGMNLGLLDAVGLAPLLARWVQRGLTPEPDLEAWEKRRIASARVAATLAAANTRLGRALSPAGDASRSALVRAMLRPPTGGAFAKAYAMGFDRGAHAPDRQSGRERSA</sequence>
<dbReference type="AlphaFoldDB" id="A0A7W3JQ57"/>
<dbReference type="Pfam" id="PF01494">
    <property type="entry name" value="FAD_binding_3"/>
    <property type="match status" value="1"/>
</dbReference>
<dbReference type="Gene3D" id="3.30.70.2450">
    <property type="match status" value="1"/>
</dbReference>
<evidence type="ECO:0000313" key="4">
    <source>
        <dbReference type="Proteomes" id="UP000526083"/>
    </source>
</evidence>
<dbReference type="GO" id="GO:0008688">
    <property type="term" value="F:3-(3-hydroxyphenyl)propionate hydroxylase activity"/>
    <property type="evidence" value="ECO:0007669"/>
    <property type="project" value="TreeGrafter"/>
</dbReference>
<name>A0A7W3JQ57_9MICO</name>
<dbReference type="SUPFAM" id="SSF51905">
    <property type="entry name" value="FAD/NAD(P)-binding domain"/>
    <property type="match status" value="1"/>
</dbReference>
<accession>A0A7W3JQ57</accession>
<dbReference type="InterPro" id="IPR002938">
    <property type="entry name" value="FAD-bd"/>
</dbReference>
<dbReference type="Proteomes" id="UP000526083">
    <property type="component" value="Unassembled WGS sequence"/>
</dbReference>
<reference evidence="3 4" key="1">
    <citation type="submission" date="2020-07" db="EMBL/GenBank/DDBJ databases">
        <title>Sequencing the genomes of 1000 actinobacteria strains.</title>
        <authorList>
            <person name="Klenk H.-P."/>
        </authorList>
    </citation>
    <scope>NUCLEOTIDE SEQUENCE [LARGE SCALE GENOMIC DNA]</scope>
    <source>
        <strain evidence="3 4">DSM 27576</strain>
    </source>
</reference>
<evidence type="ECO:0000256" key="1">
    <source>
        <dbReference type="ARBA" id="ARBA00023002"/>
    </source>
</evidence>
<gene>
    <name evidence="3" type="ORF">FHX48_002043</name>
</gene>
<evidence type="ECO:0000313" key="3">
    <source>
        <dbReference type="EMBL" id="MBA8816949.1"/>
    </source>
</evidence>
<keyword evidence="1" id="KW-0560">Oxidoreductase</keyword>
<proteinExistence type="predicted"/>